<keyword evidence="12" id="KW-1185">Reference proteome</keyword>
<evidence type="ECO:0000259" key="10">
    <source>
        <dbReference type="Pfam" id="PF26138"/>
    </source>
</evidence>
<feature type="domain" description="DDE Tnp4" evidence="9">
    <location>
        <begin position="355"/>
        <end position="517"/>
    </location>
</feature>
<dbReference type="Proteomes" id="UP001341281">
    <property type="component" value="Chromosome 08"/>
</dbReference>
<feature type="domain" description="DUF8040" evidence="10">
    <location>
        <begin position="227"/>
        <end position="317"/>
    </location>
</feature>
<dbReference type="Pfam" id="PF13359">
    <property type="entry name" value="DDE_Tnp_4"/>
    <property type="match status" value="1"/>
</dbReference>
<evidence type="ECO:0000256" key="8">
    <source>
        <dbReference type="SAM" id="MobiDB-lite"/>
    </source>
</evidence>
<dbReference type="AlphaFoldDB" id="A0AAQ3UAR1"/>
<evidence type="ECO:0000256" key="4">
    <source>
        <dbReference type="ARBA" id="ARBA00022722"/>
    </source>
</evidence>
<accession>A0AAQ3UAR1</accession>
<dbReference type="GO" id="GO:0046872">
    <property type="term" value="F:metal ion binding"/>
    <property type="evidence" value="ECO:0007669"/>
    <property type="project" value="UniProtKB-KW"/>
</dbReference>
<comment type="cofactor">
    <cofactor evidence="1">
        <name>a divalent metal cation</name>
        <dbReference type="ChEBI" id="CHEBI:60240"/>
    </cofactor>
</comment>
<keyword evidence="7" id="KW-0539">Nucleus</keyword>
<dbReference type="EMBL" id="CP144752">
    <property type="protein sequence ID" value="WVZ88291.1"/>
    <property type="molecule type" value="Genomic_DNA"/>
</dbReference>
<keyword evidence="6" id="KW-0378">Hydrolase</keyword>
<feature type="region of interest" description="Disordered" evidence="8">
    <location>
        <begin position="62"/>
        <end position="96"/>
    </location>
</feature>
<evidence type="ECO:0000256" key="2">
    <source>
        <dbReference type="ARBA" id="ARBA00004123"/>
    </source>
</evidence>
<dbReference type="GO" id="GO:0016787">
    <property type="term" value="F:hydrolase activity"/>
    <property type="evidence" value="ECO:0007669"/>
    <property type="project" value="UniProtKB-KW"/>
</dbReference>
<dbReference type="GO" id="GO:0005634">
    <property type="term" value="C:nucleus"/>
    <property type="evidence" value="ECO:0007669"/>
    <property type="project" value="UniProtKB-SubCell"/>
</dbReference>
<name>A0AAQ3UAR1_PASNO</name>
<feature type="compositionally biased region" description="Acidic residues" evidence="8">
    <location>
        <begin position="539"/>
        <end position="549"/>
    </location>
</feature>
<dbReference type="PANTHER" id="PTHR22930:SF251">
    <property type="entry name" value="DDE TNP4 DOMAIN-CONTAINING PROTEIN"/>
    <property type="match status" value="1"/>
</dbReference>
<sequence length="583" mass="65651">MFVFSFVRSSSSCFCADLLQSSAFLGSVRSRLRLRQNRSSFFLIRTLGSRLACGSRLDSRLLGSRTPSRSHEPAAAAPRPPHRRSPPFVSTVPAQLPSPWAEPQLRREASAERIAASVAERPTVTAGQTGRVKKGEDLALLKATCERRPGAPSTSSAPVCCLLLLPPFSALPSLLSFLALMDPANLDSNDDNVDDDMEEFDLLAQSWWYYHYACLQPRRRPRRQRLYSGKEWVQHILAHENDCYDTFRMTKDQFVSLHELLVHKYGLRSTNNISSEECLAIFLHIVSGPHCNRSAAVTFGHSKSTVSLKFHHALRRLYNLGVDIIKPIDLTFATPHPKVSRDVYFPWFENCIGALDGTHIRLQVSGDRNLNFIGRHKVPTFNVLAVVDLDCRFIFVCSRRPGSLHDYSVLRHTLVQYGYAFPHPPHDKFYLVDAAYGNIPGFLAPYRNTRYHLQYFQQGNKPKTMEELFNYRHAQLCCTVERAFGQLKNKFRILKSIPNYGLCTSNRIVVACMAVHNFLKQNGGDQGGDWTVPSSESGNNEDIEPDLPDSMDNAGNWADQPYMNNLRDIAAGMASETNIGIQA</sequence>
<evidence type="ECO:0000256" key="6">
    <source>
        <dbReference type="ARBA" id="ARBA00022801"/>
    </source>
</evidence>
<proteinExistence type="inferred from homology"/>
<dbReference type="InterPro" id="IPR045249">
    <property type="entry name" value="HARBI1-like"/>
</dbReference>
<evidence type="ECO:0000313" key="11">
    <source>
        <dbReference type="EMBL" id="WVZ88291.1"/>
    </source>
</evidence>
<keyword evidence="5" id="KW-0479">Metal-binding</keyword>
<comment type="similarity">
    <text evidence="3">Belongs to the HARBI1 family.</text>
</comment>
<evidence type="ECO:0000256" key="7">
    <source>
        <dbReference type="ARBA" id="ARBA00023242"/>
    </source>
</evidence>
<evidence type="ECO:0000256" key="3">
    <source>
        <dbReference type="ARBA" id="ARBA00006958"/>
    </source>
</evidence>
<organism evidence="11 12">
    <name type="scientific">Paspalum notatum var. saurae</name>
    <dbReference type="NCBI Taxonomy" id="547442"/>
    <lineage>
        <taxon>Eukaryota</taxon>
        <taxon>Viridiplantae</taxon>
        <taxon>Streptophyta</taxon>
        <taxon>Embryophyta</taxon>
        <taxon>Tracheophyta</taxon>
        <taxon>Spermatophyta</taxon>
        <taxon>Magnoliopsida</taxon>
        <taxon>Liliopsida</taxon>
        <taxon>Poales</taxon>
        <taxon>Poaceae</taxon>
        <taxon>PACMAD clade</taxon>
        <taxon>Panicoideae</taxon>
        <taxon>Andropogonodae</taxon>
        <taxon>Paspaleae</taxon>
        <taxon>Paspalinae</taxon>
        <taxon>Paspalum</taxon>
    </lineage>
</organism>
<gene>
    <name evidence="11" type="ORF">U9M48_034827</name>
</gene>
<reference evidence="11 12" key="1">
    <citation type="submission" date="2024-02" db="EMBL/GenBank/DDBJ databases">
        <title>High-quality chromosome-scale genome assembly of Pensacola bahiagrass (Paspalum notatum Flugge var. saurae).</title>
        <authorList>
            <person name="Vega J.M."/>
            <person name="Podio M."/>
            <person name="Orjuela J."/>
            <person name="Siena L.A."/>
            <person name="Pessino S.C."/>
            <person name="Combes M.C."/>
            <person name="Mariac C."/>
            <person name="Albertini E."/>
            <person name="Pupilli F."/>
            <person name="Ortiz J.P.A."/>
            <person name="Leblanc O."/>
        </authorList>
    </citation>
    <scope>NUCLEOTIDE SEQUENCE [LARGE SCALE GENOMIC DNA]</scope>
    <source>
        <strain evidence="11">R1</strain>
        <tissue evidence="11">Leaf</tissue>
    </source>
</reference>
<dbReference type="Pfam" id="PF26138">
    <property type="entry name" value="DUF8040"/>
    <property type="match status" value="1"/>
</dbReference>
<evidence type="ECO:0000256" key="5">
    <source>
        <dbReference type="ARBA" id="ARBA00022723"/>
    </source>
</evidence>
<dbReference type="InterPro" id="IPR058353">
    <property type="entry name" value="DUF8040"/>
</dbReference>
<evidence type="ECO:0000256" key="1">
    <source>
        <dbReference type="ARBA" id="ARBA00001968"/>
    </source>
</evidence>
<evidence type="ECO:0000313" key="12">
    <source>
        <dbReference type="Proteomes" id="UP001341281"/>
    </source>
</evidence>
<dbReference type="GO" id="GO:0004518">
    <property type="term" value="F:nuclease activity"/>
    <property type="evidence" value="ECO:0007669"/>
    <property type="project" value="UniProtKB-KW"/>
</dbReference>
<protein>
    <recommendedName>
        <fullName evidence="13">DDE Tnp4 domain-containing protein</fullName>
    </recommendedName>
</protein>
<dbReference type="InterPro" id="IPR027806">
    <property type="entry name" value="HARBI1_dom"/>
</dbReference>
<dbReference type="PANTHER" id="PTHR22930">
    <property type="match status" value="1"/>
</dbReference>
<evidence type="ECO:0000259" key="9">
    <source>
        <dbReference type="Pfam" id="PF13359"/>
    </source>
</evidence>
<keyword evidence="4" id="KW-0540">Nuclease</keyword>
<feature type="region of interest" description="Disordered" evidence="8">
    <location>
        <begin position="525"/>
        <end position="558"/>
    </location>
</feature>
<evidence type="ECO:0008006" key="13">
    <source>
        <dbReference type="Google" id="ProtNLM"/>
    </source>
</evidence>
<comment type="subcellular location">
    <subcellularLocation>
        <location evidence="2">Nucleus</location>
    </subcellularLocation>
</comment>